<evidence type="ECO:0000313" key="9">
    <source>
        <dbReference type="EMBL" id="JAT49820.1"/>
    </source>
</evidence>
<evidence type="ECO:0000259" key="8">
    <source>
        <dbReference type="SMART" id="SM00663"/>
    </source>
</evidence>
<dbReference type="SUPFAM" id="SSF64484">
    <property type="entry name" value="beta and beta-prime subunits of DNA dependent RNA-polymerase"/>
    <property type="match status" value="1"/>
</dbReference>
<dbReference type="PANTHER" id="PTHR19376:SF36">
    <property type="entry name" value="DNA-DIRECTED RNA POLYMERASE IV SUBUNIT 1"/>
    <property type="match status" value="1"/>
</dbReference>
<keyword evidence="4" id="KW-0548">Nucleotidyltransferase</keyword>
<dbReference type="Gene3D" id="3.30.1490.180">
    <property type="entry name" value="RNA polymerase ii"/>
    <property type="match status" value="1"/>
</dbReference>
<dbReference type="GO" id="GO:0003677">
    <property type="term" value="F:DNA binding"/>
    <property type="evidence" value="ECO:0007669"/>
    <property type="project" value="InterPro"/>
</dbReference>
<evidence type="ECO:0000256" key="1">
    <source>
        <dbReference type="ARBA" id="ARBA00012418"/>
    </source>
</evidence>
<dbReference type="InterPro" id="IPR038120">
    <property type="entry name" value="Rpb1_funnel_sf"/>
</dbReference>
<dbReference type="Pfam" id="PF04983">
    <property type="entry name" value="RNA_pol_Rpb1_3"/>
    <property type="match status" value="1"/>
</dbReference>
<dbReference type="PANTHER" id="PTHR19376">
    <property type="entry name" value="DNA-DIRECTED RNA POLYMERASE"/>
    <property type="match status" value="1"/>
</dbReference>
<keyword evidence="2 9" id="KW-0240">DNA-directed RNA polymerase</keyword>
<evidence type="ECO:0000256" key="5">
    <source>
        <dbReference type="ARBA" id="ARBA00022833"/>
    </source>
</evidence>
<dbReference type="Pfam" id="PF11523">
    <property type="entry name" value="DUF3223"/>
    <property type="match status" value="1"/>
</dbReference>
<dbReference type="GO" id="GO:0000428">
    <property type="term" value="C:DNA-directed RNA polymerase complex"/>
    <property type="evidence" value="ECO:0007669"/>
    <property type="project" value="UniProtKB-KW"/>
</dbReference>
<dbReference type="AlphaFoldDB" id="A0A1D1Y586"/>
<keyword evidence="5" id="KW-0862">Zinc</keyword>
<dbReference type="InterPro" id="IPR006592">
    <property type="entry name" value="RNA_pol_N"/>
</dbReference>
<organism evidence="9">
    <name type="scientific">Anthurium amnicola</name>
    <dbReference type="NCBI Taxonomy" id="1678845"/>
    <lineage>
        <taxon>Eukaryota</taxon>
        <taxon>Viridiplantae</taxon>
        <taxon>Streptophyta</taxon>
        <taxon>Embryophyta</taxon>
        <taxon>Tracheophyta</taxon>
        <taxon>Spermatophyta</taxon>
        <taxon>Magnoliopsida</taxon>
        <taxon>Liliopsida</taxon>
        <taxon>Araceae</taxon>
        <taxon>Pothoideae</taxon>
        <taxon>Potheae</taxon>
        <taxon>Anthurium</taxon>
    </lineage>
</organism>
<dbReference type="InterPro" id="IPR042102">
    <property type="entry name" value="RNA_pol_Rpb1_3_sf"/>
</dbReference>
<dbReference type="SMART" id="SM00663">
    <property type="entry name" value="RPOLA_N"/>
    <property type="match status" value="1"/>
</dbReference>
<evidence type="ECO:0000256" key="3">
    <source>
        <dbReference type="ARBA" id="ARBA00022679"/>
    </source>
</evidence>
<accession>A0A1D1Y586</accession>
<evidence type="ECO:0000256" key="6">
    <source>
        <dbReference type="ARBA" id="ARBA00023163"/>
    </source>
</evidence>
<dbReference type="InterPro" id="IPR000722">
    <property type="entry name" value="RNA_pol_asu"/>
</dbReference>
<keyword evidence="3" id="KW-0808">Transferase</keyword>
<dbReference type="EC" id="2.7.7.6" evidence="1"/>
<dbReference type="InterPro" id="IPR045867">
    <property type="entry name" value="DNA-dir_RpoC_beta_prime"/>
</dbReference>
<reference evidence="9" key="1">
    <citation type="submission" date="2015-07" db="EMBL/GenBank/DDBJ databases">
        <title>Transcriptome Assembly of Anthurium amnicola.</title>
        <authorList>
            <person name="Suzuki J."/>
        </authorList>
    </citation>
    <scope>NUCLEOTIDE SEQUENCE</scope>
</reference>
<evidence type="ECO:0000256" key="2">
    <source>
        <dbReference type="ARBA" id="ARBA00022478"/>
    </source>
</evidence>
<evidence type="ECO:0000256" key="7">
    <source>
        <dbReference type="ARBA" id="ARBA00048552"/>
    </source>
</evidence>
<dbReference type="Gene3D" id="3.10.450.40">
    <property type="match status" value="1"/>
</dbReference>
<dbReference type="Gene3D" id="1.10.274.100">
    <property type="entry name" value="RNA polymerase Rpb1, domain 3"/>
    <property type="match status" value="1"/>
</dbReference>
<dbReference type="GO" id="GO:0003899">
    <property type="term" value="F:DNA-directed RNA polymerase activity"/>
    <property type="evidence" value="ECO:0007669"/>
    <property type="project" value="UniProtKB-EC"/>
</dbReference>
<keyword evidence="6" id="KW-0804">Transcription</keyword>
<dbReference type="Gene3D" id="1.10.132.30">
    <property type="match status" value="1"/>
</dbReference>
<dbReference type="Pfam" id="PF00623">
    <property type="entry name" value="RNA_pol_Rpb1_2"/>
    <property type="match status" value="1"/>
</dbReference>
<dbReference type="Gene3D" id="2.40.40.20">
    <property type="match status" value="1"/>
</dbReference>
<feature type="domain" description="RNA polymerase N-terminal" evidence="8">
    <location>
        <begin position="1"/>
        <end position="278"/>
    </location>
</feature>
<dbReference type="Pfam" id="PF05000">
    <property type="entry name" value="RNA_pol_Rpb1_4"/>
    <property type="match status" value="1"/>
</dbReference>
<name>A0A1D1Y586_9ARAE</name>
<feature type="non-terminal residue" evidence="9">
    <location>
        <position position="1"/>
    </location>
</feature>
<dbReference type="InterPro" id="IPR007083">
    <property type="entry name" value="RNA_pol_Rpb1_4"/>
</dbReference>
<comment type="catalytic activity">
    <reaction evidence="7">
        <text>RNA(n) + a ribonucleoside 5'-triphosphate = RNA(n+1) + diphosphate</text>
        <dbReference type="Rhea" id="RHEA:21248"/>
        <dbReference type="Rhea" id="RHEA-COMP:14527"/>
        <dbReference type="Rhea" id="RHEA-COMP:17342"/>
        <dbReference type="ChEBI" id="CHEBI:33019"/>
        <dbReference type="ChEBI" id="CHEBI:61557"/>
        <dbReference type="ChEBI" id="CHEBI:140395"/>
        <dbReference type="EC" id="2.7.7.6"/>
    </reaction>
</comment>
<dbReference type="InterPro" id="IPR007066">
    <property type="entry name" value="RNA_pol_Rpb1_3"/>
</dbReference>
<dbReference type="GO" id="GO:0006351">
    <property type="term" value="P:DNA-templated transcription"/>
    <property type="evidence" value="ECO:0007669"/>
    <property type="project" value="InterPro"/>
</dbReference>
<sequence>LECLSFSKLHPKGSIRRGSTSDVSGLRWIKDVVLCKRTDHVCRMTVVGDPNVKLSEIGVSADISHNLVVPESIMFCNRHVWNGICNMHLRYRNLYVKRNGQEISLCYPVELQIGDVLYICTEDGDISEHVTFHNQHMWNRICDLHLQFRKLYFRRNAKLISLCYPVDLQVGDVLYRPMIDGDLVLVNRPPSVHQHSLIALSVKILPSKSVFSINPLCCAPFSGDFDGDCLHAYVPQSIHSRVELRELVHLDKQLLNGQDGRSLLSLSQDSLTAAHLLIGDMVFLSMYEIQQLQMSCSRPLELPAIIKAPSLTSPLWTGQQLFSAILPENLDFHVSSEMINISNGEILVSPTASFWLQNSPDGLFSRISKWYGSKALDYFFSAQRVLSEWISARGFSVSIGDIYLSSNAYDRGKLIQEVADGMQEAEDASYVKNLMMDPRMEYLLKDLDGREDISYLNSVPIDSMPYCKHRILNPQSFAAFKEVLNELQYVVREFAGKGNTMLSMIHAGSKGSLLKLLQQSVCLGLQHSTSLLSFRMPPKLSCAMWSRYKVSDLHGMVQDTADYVERRSSYAIIKSSFLDGLNPFECFVHSLSGRMNFFSDNAEFPGTLTRKLMFYMRDLYLAYDGSVRNSYGEQVIKFSYNVPGQTTVEGVHCEKDVQAGQPIGSLAACSLSEAAYSALDLPSSTLEISPLLKLKNLFEHRQRSLVAEHTFSLALSKKLGIWAYGYEYAALEVQKHLERVVLSDVVSTVLIFYSGKDVKTGTSSWITHFHVNKEKLLKHRLKMKSITDVLSKGYKSTAEKLNTMLPKLHISSRCCSLDDLHVEQDKENCITVTAENCESPIELEIMQDKMIPVLLQTVVKGIPEVKKVDILWEDQCSRGSYKCSSGLFLKVLLSENCESGKGWIVLQSACIPVMDLIDWESSHPDNSFDISKAYGIGAAWKYFVGNLKATTFSIGKAMHATHLHLVADCLSVTGEFQALNAKGIKLQREQLSISSPFMQGFFSAPDKRFINAAKEGALDQLLGTVDALAWGKFVPLGTGGPFKLFYSGKVQNLDKHESIYGCLKRQCVYQRDAKDDKTLPHQNLSKKQECILKCANDFMRTLVPNGQLEMDRYIGCNAIPVLTHLVTSLRNILHKYPMDAYLKEEDKSLVARALTFHPKRDAKIGIGIKDIKIGRSPKYPESRCYILERMDGTADDFSYRKCVKHAFEQYSPEIISRLNGSSGKSNFV</sequence>
<proteinExistence type="predicted"/>
<evidence type="ECO:0000256" key="4">
    <source>
        <dbReference type="ARBA" id="ARBA00022695"/>
    </source>
</evidence>
<gene>
    <name evidence="9" type="primary">NRPD1_3</name>
    <name evidence="9" type="ORF">g.36093</name>
</gene>
<dbReference type="EMBL" id="GDJX01018116">
    <property type="protein sequence ID" value="JAT49820.1"/>
    <property type="molecule type" value="Transcribed_RNA"/>
</dbReference>
<protein>
    <recommendedName>
        <fullName evidence="1">DNA-directed RNA polymerase</fullName>
        <ecNumber evidence="1">2.7.7.6</ecNumber>
    </recommendedName>
</protein>